<gene>
    <name evidence="1" type="ORF">B0H17DRAFT_1186724</name>
</gene>
<dbReference type="AlphaFoldDB" id="A0AAD7CHK0"/>
<dbReference type="EMBL" id="JARKIE010000377">
    <property type="protein sequence ID" value="KAJ7648529.1"/>
    <property type="molecule type" value="Genomic_DNA"/>
</dbReference>
<evidence type="ECO:0000313" key="1">
    <source>
        <dbReference type="EMBL" id="KAJ7648529.1"/>
    </source>
</evidence>
<reference evidence="1" key="1">
    <citation type="submission" date="2023-03" db="EMBL/GenBank/DDBJ databases">
        <title>Massive genome expansion in bonnet fungi (Mycena s.s.) driven by repeated elements and novel gene families across ecological guilds.</title>
        <authorList>
            <consortium name="Lawrence Berkeley National Laboratory"/>
            <person name="Harder C.B."/>
            <person name="Miyauchi S."/>
            <person name="Viragh M."/>
            <person name="Kuo A."/>
            <person name="Thoen E."/>
            <person name="Andreopoulos B."/>
            <person name="Lu D."/>
            <person name="Skrede I."/>
            <person name="Drula E."/>
            <person name="Henrissat B."/>
            <person name="Morin E."/>
            <person name="Kohler A."/>
            <person name="Barry K."/>
            <person name="LaButti K."/>
            <person name="Morin E."/>
            <person name="Salamov A."/>
            <person name="Lipzen A."/>
            <person name="Mereny Z."/>
            <person name="Hegedus B."/>
            <person name="Baldrian P."/>
            <person name="Stursova M."/>
            <person name="Weitz H."/>
            <person name="Taylor A."/>
            <person name="Grigoriev I.V."/>
            <person name="Nagy L.G."/>
            <person name="Martin F."/>
            <person name="Kauserud H."/>
        </authorList>
    </citation>
    <scope>NUCLEOTIDE SEQUENCE</scope>
    <source>
        <strain evidence="1">CBHHK067</strain>
    </source>
</reference>
<proteinExistence type="predicted"/>
<protein>
    <submittedName>
        <fullName evidence="1">Uncharacterized protein</fullName>
    </submittedName>
</protein>
<accession>A0AAD7CHK0</accession>
<sequence>MPRSLRTAKIVLSYGQAVILPLLLSHLTDDPTFLPGLESLAITVLRQDQEHAPVTAQHASHETGLGPPEFRACFVRCTSRYAPGCPNGGGRKWIDMYRLLPNGGILLWQIPALENQGFETREWVNEFIQGADARNFGKVEFQRGDAGKNGKIVQIGQVKHGGFWLDEFGEQILHGAFVGVAHSQVGGSRWFSEIWCSSDTRGVGGRCGACGYRAPNYDKQERSENGLWWCKRKKRSELVGQARIRSAEQTVMGPVMVALKYRAVNKAKYCPYVSAAHMRDKRRECWRNHPTQQLFKPA</sequence>
<dbReference type="Proteomes" id="UP001221757">
    <property type="component" value="Unassembled WGS sequence"/>
</dbReference>
<evidence type="ECO:0000313" key="2">
    <source>
        <dbReference type="Proteomes" id="UP001221757"/>
    </source>
</evidence>
<organism evidence="1 2">
    <name type="scientific">Mycena rosella</name>
    <name type="common">Pink bonnet</name>
    <name type="synonym">Agaricus rosellus</name>
    <dbReference type="NCBI Taxonomy" id="1033263"/>
    <lineage>
        <taxon>Eukaryota</taxon>
        <taxon>Fungi</taxon>
        <taxon>Dikarya</taxon>
        <taxon>Basidiomycota</taxon>
        <taxon>Agaricomycotina</taxon>
        <taxon>Agaricomycetes</taxon>
        <taxon>Agaricomycetidae</taxon>
        <taxon>Agaricales</taxon>
        <taxon>Marasmiineae</taxon>
        <taxon>Mycenaceae</taxon>
        <taxon>Mycena</taxon>
    </lineage>
</organism>
<comment type="caution">
    <text evidence="1">The sequence shown here is derived from an EMBL/GenBank/DDBJ whole genome shotgun (WGS) entry which is preliminary data.</text>
</comment>
<keyword evidence="2" id="KW-1185">Reference proteome</keyword>
<name>A0AAD7CHK0_MYCRO</name>